<gene>
    <name evidence="2" type="ORF">PEDI_12640</name>
</gene>
<feature type="transmembrane region" description="Helical" evidence="1">
    <location>
        <begin position="950"/>
        <end position="969"/>
    </location>
</feature>
<protein>
    <submittedName>
        <fullName evidence="2">Acriflavin resistance protein</fullName>
    </submittedName>
</protein>
<accession>A0AAN4VWH3</accession>
<dbReference type="SUPFAM" id="SSF82693">
    <property type="entry name" value="Multidrug efflux transporter AcrB pore domain, PN1, PN2, PC1 and PC2 subdomains"/>
    <property type="match status" value="2"/>
</dbReference>
<dbReference type="Gene3D" id="3.30.70.1430">
    <property type="entry name" value="Multidrug efflux transporter AcrB pore domain"/>
    <property type="match status" value="2"/>
</dbReference>
<evidence type="ECO:0000256" key="1">
    <source>
        <dbReference type="SAM" id="Phobius"/>
    </source>
</evidence>
<keyword evidence="1" id="KW-0812">Transmembrane</keyword>
<feature type="transmembrane region" description="Helical" evidence="1">
    <location>
        <begin position="878"/>
        <end position="897"/>
    </location>
</feature>
<dbReference type="Pfam" id="PF00873">
    <property type="entry name" value="ACR_tran"/>
    <property type="match status" value="1"/>
</dbReference>
<reference evidence="2 3" key="1">
    <citation type="submission" date="2021-12" db="EMBL/GenBank/DDBJ databases">
        <title>Genome sequencing of bacteria with rrn-lacking chromosome and rrn-plasmid.</title>
        <authorList>
            <person name="Anda M."/>
            <person name="Iwasaki W."/>
        </authorList>
    </citation>
    <scope>NUCLEOTIDE SEQUENCE [LARGE SCALE GENOMIC DNA]</scope>
    <source>
        <strain evidence="2 3">NBRC 15940</strain>
    </source>
</reference>
<dbReference type="Gene3D" id="3.30.70.1440">
    <property type="entry name" value="Multidrug efflux transporter AcrB pore domain"/>
    <property type="match status" value="1"/>
</dbReference>
<feature type="transmembrane region" description="Helical" evidence="1">
    <location>
        <begin position="519"/>
        <end position="536"/>
    </location>
</feature>
<dbReference type="EMBL" id="BQKE01000001">
    <property type="protein sequence ID" value="GJM60712.1"/>
    <property type="molecule type" value="Genomic_DNA"/>
</dbReference>
<dbReference type="Gene3D" id="3.30.70.1320">
    <property type="entry name" value="Multidrug efflux transporter AcrB pore domain like"/>
    <property type="match status" value="1"/>
</dbReference>
<name>A0AAN4VWH3_9BACT</name>
<dbReference type="GO" id="GO:0005886">
    <property type="term" value="C:plasma membrane"/>
    <property type="evidence" value="ECO:0007669"/>
    <property type="project" value="TreeGrafter"/>
</dbReference>
<feature type="transmembrane region" description="Helical" evidence="1">
    <location>
        <begin position="909"/>
        <end position="929"/>
    </location>
</feature>
<feature type="transmembrane region" description="Helical" evidence="1">
    <location>
        <begin position="321"/>
        <end position="340"/>
    </location>
</feature>
<dbReference type="PANTHER" id="PTHR32063">
    <property type="match status" value="1"/>
</dbReference>
<dbReference type="Proteomes" id="UP001310022">
    <property type="component" value="Unassembled WGS sequence"/>
</dbReference>
<feature type="transmembrane region" description="Helical" evidence="1">
    <location>
        <begin position="418"/>
        <end position="439"/>
    </location>
</feature>
<organism evidence="2 3">
    <name type="scientific">Persicobacter diffluens</name>
    <dbReference type="NCBI Taxonomy" id="981"/>
    <lineage>
        <taxon>Bacteria</taxon>
        <taxon>Pseudomonadati</taxon>
        <taxon>Bacteroidota</taxon>
        <taxon>Cytophagia</taxon>
        <taxon>Cytophagales</taxon>
        <taxon>Persicobacteraceae</taxon>
        <taxon>Persicobacter</taxon>
    </lineage>
</organism>
<dbReference type="InterPro" id="IPR027463">
    <property type="entry name" value="AcrB_DN_DC_subdom"/>
</dbReference>
<keyword evidence="1" id="KW-1133">Transmembrane helix</keyword>
<evidence type="ECO:0000313" key="3">
    <source>
        <dbReference type="Proteomes" id="UP001310022"/>
    </source>
</evidence>
<feature type="transmembrane region" description="Helical" evidence="1">
    <location>
        <begin position="854"/>
        <end position="871"/>
    </location>
</feature>
<dbReference type="GO" id="GO:0042910">
    <property type="term" value="F:xenobiotic transmembrane transporter activity"/>
    <property type="evidence" value="ECO:0007669"/>
    <property type="project" value="TreeGrafter"/>
</dbReference>
<feature type="transmembrane region" description="Helical" evidence="1">
    <location>
        <begin position="451"/>
        <end position="474"/>
    </location>
</feature>
<evidence type="ECO:0000313" key="2">
    <source>
        <dbReference type="EMBL" id="GJM60712.1"/>
    </source>
</evidence>
<sequence length="1041" mass="115677">MAVNLVMVLIFVFGLVSLSGIQRNFFPNFPNYNIYVDVLYPGASPEEIEEGATLKIEEEVKGISNMERVTSVSSENSGKVTIEMERGTDMDKALTDVKNAVEKIASFPTGVESVVAYKHDNVNFAVNFTVTPKGDQSVSLKYLKQEAQKMEHDLLKIQGISKVDLAGYPEEEIGVLLDEEAMEAYNLTFQEVSMAVSAANLIMTGGTIKDGEEEFFIRMRNKSYESMGLEDIVVRHTAAGGVIRLSDVATIKDQWEDTPSKVMYNGKPAFLVIINTTFEEDVVQASDIVKEYIADYNARQDVLEAALNKDMSIILQQRIDLLVDNGLMGIILVLIFLSLFLNPRIAFWVAVGIPFSMMGMFILIPATSVTINMMSLFAMILVLGILVDDAIVVAENIYRHWQMGKPPVKAAIDGTLEVSPAVVSGVITTMLAFSAFMFVDATMGDMFSEVAIIVISILFVSLIEGLIILPAHVAHSKALKQGEKTAWQKYMGWAERGLLKFRDKVYVPIFRKSIEYKSVTFAIFTAMFIISIGMVANRIVGSTFFPEVEGDDFTIELTMPRGMEEAVTQQYLDKIMHAIWEVNDELRDAQPGQQDMVQDVFQRFLSSGSQASMQITLLDAEQRNGAASDVIQRIRDKVGDIPGAEGLTYESFSPFGKAVAISLVGDDNEVLQQAKEDLKIGLRAMPELTDISDITPIGNREFEIELKEKAHYLGVTVQEVISQIRDGFFGREAQRLQRGKDEVKVWVKYPEENRRDLGQLEDMKIRLADGSAYPLSELATIKMVNGVANIRHLEYDREVQLQANQVDPKASLPDIMKKMQKEVLQPILAKYPGVTADFDGQQREMVKTVNSIKFVLPIVLVLMFAMVVLTLRSVSQSVLVYAMIPLAFIGVVFGHWFHGFSVSMMSGMGMIALVGVMINDGLVLINAMNINLKEGMPYKEALIEAGISRFRPIILTTLTTVVGMAPMVFETSLQAQFLIPVALSLAYGMILATTTTLLLLPAMLLVVNQLKVKIASLREGRTVSNEEVESAIKEMEYEYED</sequence>
<proteinExistence type="predicted"/>
<dbReference type="Gene3D" id="1.20.1640.10">
    <property type="entry name" value="Multidrug efflux transporter AcrB transmembrane domain"/>
    <property type="match status" value="2"/>
</dbReference>
<feature type="transmembrane region" description="Helical" evidence="1">
    <location>
        <begin position="376"/>
        <end position="398"/>
    </location>
</feature>
<dbReference type="Gene3D" id="3.30.2090.10">
    <property type="entry name" value="Multidrug efflux transporter AcrB TolC docking domain, DN and DC subdomains"/>
    <property type="match status" value="2"/>
</dbReference>
<dbReference type="InterPro" id="IPR001036">
    <property type="entry name" value="Acrflvin-R"/>
</dbReference>
<keyword evidence="1" id="KW-0472">Membrane</keyword>
<keyword evidence="3" id="KW-1185">Reference proteome</keyword>
<dbReference type="SUPFAM" id="SSF82714">
    <property type="entry name" value="Multidrug efflux transporter AcrB TolC docking domain, DN and DC subdomains"/>
    <property type="match status" value="2"/>
</dbReference>
<dbReference type="PRINTS" id="PR00702">
    <property type="entry name" value="ACRIFLAVINRP"/>
</dbReference>
<dbReference type="SUPFAM" id="SSF82866">
    <property type="entry name" value="Multidrug efflux transporter AcrB transmembrane domain"/>
    <property type="match status" value="2"/>
</dbReference>
<feature type="transmembrane region" description="Helical" evidence="1">
    <location>
        <begin position="345"/>
        <end position="364"/>
    </location>
</feature>
<feature type="transmembrane region" description="Helical" evidence="1">
    <location>
        <begin position="981"/>
        <end position="1007"/>
    </location>
</feature>
<comment type="caution">
    <text evidence="2">The sequence shown here is derived from an EMBL/GenBank/DDBJ whole genome shotgun (WGS) entry which is preliminary data.</text>
</comment>
<dbReference type="AlphaFoldDB" id="A0AAN4VWH3"/>
<dbReference type="PANTHER" id="PTHR32063:SF33">
    <property type="entry name" value="RND SUPERFAMILY EFFLUX PUMP PERMEASE COMPONENT"/>
    <property type="match status" value="1"/>
</dbReference>